<dbReference type="Proteomes" id="UP000252519">
    <property type="component" value="Unassembled WGS sequence"/>
</dbReference>
<reference evidence="1 2" key="1">
    <citation type="submission" date="2014-10" db="EMBL/GenBank/DDBJ databases">
        <title>Draft genome of the hookworm Ancylostoma caninum.</title>
        <authorList>
            <person name="Mitreva M."/>
        </authorList>
    </citation>
    <scope>NUCLEOTIDE SEQUENCE [LARGE SCALE GENOMIC DNA]</scope>
    <source>
        <strain evidence="1 2">Baltimore</strain>
    </source>
</reference>
<dbReference type="EMBL" id="JOJR01000553">
    <property type="protein sequence ID" value="RCN36477.1"/>
    <property type="molecule type" value="Genomic_DNA"/>
</dbReference>
<name>A0A368G1J7_ANCCA</name>
<comment type="caution">
    <text evidence="1">The sequence shown here is derived from an EMBL/GenBank/DDBJ whole genome shotgun (WGS) entry which is preliminary data.</text>
</comment>
<accession>A0A368G1J7</accession>
<dbReference type="AlphaFoldDB" id="A0A368G1J7"/>
<keyword evidence="2" id="KW-1185">Reference proteome</keyword>
<proteinExistence type="predicted"/>
<gene>
    <name evidence="1" type="ORF">ANCCAN_17631</name>
</gene>
<dbReference type="STRING" id="29170.A0A368G1J7"/>
<evidence type="ECO:0000313" key="1">
    <source>
        <dbReference type="EMBL" id="RCN36477.1"/>
    </source>
</evidence>
<evidence type="ECO:0000313" key="2">
    <source>
        <dbReference type="Proteomes" id="UP000252519"/>
    </source>
</evidence>
<organism evidence="1 2">
    <name type="scientific">Ancylostoma caninum</name>
    <name type="common">Dog hookworm</name>
    <dbReference type="NCBI Taxonomy" id="29170"/>
    <lineage>
        <taxon>Eukaryota</taxon>
        <taxon>Metazoa</taxon>
        <taxon>Ecdysozoa</taxon>
        <taxon>Nematoda</taxon>
        <taxon>Chromadorea</taxon>
        <taxon>Rhabditida</taxon>
        <taxon>Rhabditina</taxon>
        <taxon>Rhabditomorpha</taxon>
        <taxon>Strongyloidea</taxon>
        <taxon>Ancylostomatidae</taxon>
        <taxon>Ancylostomatinae</taxon>
        <taxon>Ancylostoma</taxon>
    </lineage>
</organism>
<sequence length="167" mass="19178">MFIYGLRAILMAYYQSLTAFFKRNNVPAQRAIVVADALSRGVATSISVESLEVADKEVVNSIRAREDPIHERIHRDSRFTSRRYSHSERGELEQLITTPREKRVRRVADFVIEKRELRMYAKGGSLVSVVPKPFQYKLFHDADSELFAGHFNAYKSLNRLKEEVSGG</sequence>
<protein>
    <submittedName>
        <fullName evidence="1">Uncharacterized protein</fullName>
    </submittedName>
</protein>